<evidence type="ECO:0000313" key="2">
    <source>
        <dbReference type="Proteomes" id="UP001305421"/>
    </source>
</evidence>
<accession>A0ABY9YE93</accession>
<evidence type="ECO:0000313" key="1">
    <source>
        <dbReference type="EMBL" id="WNH49198.1"/>
    </source>
</evidence>
<dbReference type="RefSeq" id="WP_311183689.1">
    <property type="nucleotide sequence ID" value="NZ_CP115543.1"/>
</dbReference>
<proteinExistence type="predicted"/>
<name>A0ABY9YE93_9GAMM</name>
<keyword evidence="2" id="KW-1185">Reference proteome</keyword>
<dbReference type="EMBL" id="CP115543">
    <property type="protein sequence ID" value="WNH49198.1"/>
    <property type="molecule type" value="Genomic_DNA"/>
</dbReference>
<gene>
    <name evidence="1" type="ORF">PDM28_02375</name>
</gene>
<organism evidence="1 2">
    <name type="scientific">Stenotrophomonas aracearum</name>
    <dbReference type="NCBI Taxonomy" id="3003272"/>
    <lineage>
        <taxon>Bacteria</taxon>
        <taxon>Pseudomonadati</taxon>
        <taxon>Pseudomonadota</taxon>
        <taxon>Gammaproteobacteria</taxon>
        <taxon>Lysobacterales</taxon>
        <taxon>Lysobacteraceae</taxon>
        <taxon>Stenotrophomonas</taxon>
    </lineage>
</organism>
<reference evidence="1 2" key="1">
    <citation type="submission" date="2022-12" db="EMBL/GenBank/DDBJ databases">
        <title>Two new species, Stenotrophomonas aracearum and Stenotrophomonas oahuensis, isolated from Anthurium (Araceae family) in Hawaii.</title>
        <authorList>
            <person name="Chunag S.C."/>
            <person name="Dobhal S."/>
            <person name="Alvarez A."/>
            <person name="Arif M."/>
        </authorList>
    </citation>
    <scope>NUCLEOTIDE SEQUENCE [LARGE SCALE GENOMIC DNA]</scope>
    <source>
        <strain evidence="1 2">A5588</strain>
    </source>
</reference>
<dbReference type="Proteomes" id="UP001305421">
    <property type="component" value="Chromosome"/>
</dbReference>
<sequence>MTDPASRLRQEIALGEFLASLEGKLVRVTQTLSSRSGADVAKRSATQVRFRFRVKTSFLAMTGGRHFTLYGDDGDTAYAFNPAFLSDFAHSGDGATITESYGSDAERGTTLEVLPDAM</sequence>
<protein>
    <submittedName>
        <fullName evidence="1">Uncharacterized protein</fullName>
    </submittedName>
</protein>